<dbReference type="AlphaFoldDB" id="A0A182JH72"/>
<dbReference type="PIRSF" id="PIRSF002162">
    <property type="entry name" value="Ribosomal_L6"/>
    <property type="match status" value="1"/>
</dbReference>
<proteinExistence type="inferred from homology"/>
<keyword evidence="8" id="KW-1185">Reference proteome</keyword>
<sequence>MRTINSNQTVTVPKGVSVKVHARIVTVFGPRGKLIKNFRHLPMDIYKVSRKKVMVEKWFGSKKELAAVRTVCSHIENMIKGVTKGFQYKMRAVHAHFPINCVISENNSLVEIRNFLGEKHIRRVKMQPGVTVVNSAKQKDELVLEGNDIEAVSLSAALIQQSTTVRNKDIRKFLDGLYVSEKTTVVQDEE</sequence>
<dbReference type="SUPFAM" id="SSF56053">
    <property type="entry name" value="Ribosomal protein L6"/>
    <property type="match status" value="2"/>
</dbReference>
<dbReference type="FunFam" id="3.90.930.12:FF:000003">
    <property type="entry name" value="60S ribosomal protein L9"/>
    <property type="match status" value="1"/>
</dbReference>
<feature type="domain" description="Large ribosomal subunit protein uL6 alpha-beta" evidence="6">
    <location>
        <begin position="12"/>
        <end position="85"/>
    </location>
</feature>
<dbReference type="STRING" id="41427.A0A182JH72"/>
<dbReference type="InterPro" id="IPR020040">
    <property type="entry name" value="Ribosomal_uL6_a/b-dom"/>
</dbReference>
<accession>A0A182JH72</accession>
<dbReference type="PROSITE" id="PS00700">
    <property type="entry name" value="RIBOSOMAL_L6_2"/>
    <property type="match status" value="1"/>
</dbReference>
<dbReference type="Proteomes" id="UP000075880">
    <property type="component" value="Unassembled WGS sequence"/>
</dbReference>
<keyword evidence="3" id="KW-0687">Ribonucleoprotein</keyword>
<organism evidence="7">
    <name type="scientific">Anopheles atroparvus</name>
    <name type="common">European mosquito</name>
    <dbReference type="NCBI Taxonomy" id="41427"/>
    <lineage>
        <taxon>Eukaryota</taxon>
        <taxon>Metazoa</taxon>
        <taxon>Ecdysozoa</taxon>
        <taxon>Arthropoda</taxon>
        <taxon>Hexapoda</taxon>
        <taxon>Insecta</taxon>
        <taxon>Pterygota</taxon>
        <taxon>Neoptera</taxon>
        <taxon>Endopterygota</taxon>
        <taxon>Diptera</taxon>
        <taxon>Nematocera</taxon>
        <taxon>Culicoidea</taxon>
        <taxon>Culicidae</taxon>
        <taxon>Anophelinae</taxon>
        <taxon>Anopheles</taxon>
    </lineage>
</organism>
<reference evidence="7" key="2">
    <citation type="submission" date="2022-08" db="UniProtKB">
        <authorList>
            <consortium name="EnsemblMetazoa"/>
        </authorList>
    </citation>
    <scope>IDENTIFICATION</scope>
    <source>
        <strain evidence="7">EBRO</strain>
    </source>
</reference>
<dbReference type="VEuPathDB" id="VectorBase:AATE018030"/>
<evidence type="ECO:0000256" key="1">
    <source>
        <dbReference type="ARBA" id="ARBA00009356"/>
    </source>
</evidence>
<dbReference type="FunFam" id="3.90.930.12:FF:000004">
    <property type="entry name" value="60S ribosomal protein L9"/>
    <property type="match status" value="1"/>
</dbReference>
<protein>
    <recommendedName>
        <fullName evidence="4">Large ribosomal subunit protein uL6</fullName>
    </recommendedName>
    <alternativeName>
        <fullName evidence="5">60S ribosomal protein L9</fullName>
    </alternativeName>
</protein>
<evidence type="ECO:0000256" key="3">
    <source>
        <dbReference type="ARBA" id="ARBA00023274"/>
    </source>
</evidence>
<comment type="similarity">
    <text evidence="1">Belongs to the universal ribosomal protein uL6 family.</text>
</comment>
<dbReference type="GO" id="GO:0019843">
    <property type="term" value="F:rRNA binding"/>
    <property type="evidence" value="ECO:0007669"/>
    <property type="project" value="InterPro"/>
</dbReference>
<name>A0A182JH72_ANOAO</name>
<dbReference type="PANTHER" id="PTHR11655:SF16">
    <property type="entry name" value="60S RIBOSOMAL PROTEIN L9"/>
    <property type="match status" value="1"/>
</dbReference>
<evidence type="ECO:0000259" key="6">
    <source>
        <dbReference type="Pfam" id="PF00347"/>
    </source>
</evidence>
<evidence type="ECO:0000256" key="5">
    <source>
        <dbReference type="ARBA" id="ARBA00035349"/>
    </source>
</evidence>
<dbReference type="InterPro" id="IPR002359">
    <property type="entry name" value="Ribosomal_uL6_CS2"/>
</dbReference>
<dbReference type="InterPro" id="IPR000702">
    <property type="entry name" value="Ribosomal_uL6-like"/>
</dbReference>
<dbReference type="InterPro" id="IPR036789">
    <property type="entry name" value="Ribosomal_uL6-like_a/b-dom_sf"/>
</dbReference>
<evidence type="ECO:0000256" key="4">
    <source>
        <dbReference type="ARBA" id="ARBA00035246"/>
    </source>
</evidence>
<evidence type="ECO:0000313" key="7">
    <source>
        <dbReference type="EnsemblMetazoa" id="AATE018030-PA.1"/>
    </source>
</evidence>
<dbReference type="Pfam" id="PF00347">
    <property type="entry name" value="Ribosomal_L6"/>
    <property type="match status" value="2"/>
</dbReference>
<dbReference type="Gene3D" id="3.90.930.12">
    <property type="entry name" value="Ribosomal protein L6, alpha-beta domain"/>
    <property type="match status" value="2"/>
</dbReference>
<evidence type="ECO:0000313" key="8">
    <source>
        <dbReference type="Proteomes" id="UP000075880"/>
    </source>
</evidence>
<evidence type="ECO:0000256" key="2">
    <source>
        <dbReference type="ARBA" id="ARBA00022980"/>
    </source>
</evidence>
<dbReference type="EnsemblMetazoa" id="ENSAATROPT007943">
    <property type="protein sequence ID" value="ENSAATROPP007129"/>
    <property type="gene ID" value="ENSAATROPG006486"/>
</dbReference>
<dbReference type="EnsemblMetazoa" id="AATE018030-RA">
    <property type="protein sequence ID" value="AATE018030-PA.1"/>
    <property type="gene ID" value="AATE018030"/>
</dbReference>
<dbReference type="PANTHER" id="PTHR11655">
    <property type="entry name" value="60S/50S RIBOSOMAL PROTEIN L6/L9"/>
    <property type="match status" value="1"/>
</dbReference>
<dbReference type="GO" id="GO:0003735">
    <property type="term" value="F:structural constituent of ribosome"/>
    <property type="evidence" value="ECO:0007669"/>
    <property type="project" value="InterPro"/>
</dbReference>
<keyword evidence="2" id="KW-0689">Ribosomal protein</keyword>
<feature type="domain" description="Large ribosomal subunit protein uL6 alpha-beta" evidence="6">
    <location>
        <begin position="97"/>
        <end position="176"/>
    </location>
</feature>
<dbReference type="OrthoDB" id="10252633at2759"/>
<reference evidence="8" key="1">
    <citation type="submission" date="2021-09" db="EMBL/GenBank/DDBJ databases">
        <authorList>
            <consortium name="Infravec"/>
            <person name="Campbell I L."/>
            <person name="Maslen G."/>
            <person name="Yates A."/>
        </authorList>
    </citation>
    <scope>NUCLEOTIDE SEQUENCE [LARGE SCALE GENOMIC DNA]</scope>
    <source>
        <strain evidence="8">Infravec2 EBRE</strain>
    </source>
</reference>
<dbReference type="GO" id="GO:0002181">
    <property type="term" value="P:cytoplasmic translation"/>
    <property type="evidence" value="ECO:0007669"/>
    <property type="project" value="TreeGrafter"/>
</dbReference>
<dbReference type="GO" id="GO:0022625">
    <property type="term" value="C:cytosolic large ribosomal subunit"/>
    <property type="evidence" value="ECO:0007669"/>
    <property type="project" value="TreeGrafter"/>
</dbReference>